<sequence length="131" mass="15292">MEKNKEKLHIRHCILHLYHTGVNAAEASRIIKKVYENSAVSENMCRRWFHKFQTGDFDVNDKKREGRPRNVMDQELEKLYEENPNLTTFQLGRKLGVSSCTVSRRLNALGFDLGKKKKRKLDDVAKEDEGD</sequence>
<dbReference type="GO" id="GO:0003697">
    <property type="term" value="F:single-stranded DNA binding"/>
    <property type="evidence" value="ECO:0007669"/>
    <property type="project" value="TreeGrafter"/>
</dbReference>
<dbReference type="EMBL" id="GFDF01003297">
    <property type="protein sequence ID" value="JAV10787.1"/>
    <property type="molecule type" value="Transcribed_RNA"/>
</dbReference>
<dbReference type="PANTHER" id="PTHR46060:SF2">
    <property type="entry name" value="HISTONE-LYSINE N-METHYLTRANSFERASE SETMAR"/>
    <property type="match status" value="1"/>
</dbReference>
<dbReference type="GO" id="GO:0006303">
    <property type="term" value="P:double-strand break repair via nonhomologous end joining"/>
    <property type="evidence" value="ECO:0007669"/>
    <property type="project" value="TreeGrafter"/>
</dbReference>
<dbReference type="Gene3D" id="1.10.10.10">
    <property type="entry name" value="Winged helix-like DNA-binding domain superfamily/Winged helix DNA-binding domain"/>
    <property type="match status" value="1"/>
</dbReference>
<dbReference type="InterPro" id="IPR052709">
    <property type="entry name" value="Transposase-MT_Hybrid"/>
</dbReference>
<dbReference type="GO" id="GO:0031297">
    <property type="term" value="P:replication fork processing"/>
    <property type="evidence" value="ECO:0007669"/>
    <property type="project" value="TreeGrafter"/>
</dbReference>
<dbReference type="Gene3D" id="1.10.10.1450">
    <property type="match status" value="1"/>
</dbReference>
<feature type="domain" description="Mos1 transposase HTH" evidence="2">
    <location>
        <begin position="7"/>
        <end position="56"/>
    </location>
</feature>
<dbReference type="GO" id="GO:0044547">
    <property type="term" value="F:DNA topoisomerase binding"/>
    <property type="evidence" value="ECO:0007669"/>
    <property type="project" value="TreeGrafter"/>
</dbReference>
<dbReference type="GO" id="GO:0005634">
    <property type="term" value="C:nucleus"/>
    <property type="evidence" value="ECO:0007669"/>
    <property type="project" value="UniProtKB-SubCell"/>
</dbReference>
<reference evidence="3" key="1">
    <citation type="submission" date="2016-12" db="EMBL/GenBank/DDBJ databases">
        <title>An insight into the sialome and mialome of the sand fly, Nyssomyia neivai.</title>
        <authorList>
            <person name="Sebastian V."/>
            <person name="Goulart T.M."/>
            <person name="Oliveira W."/>
            <person name="Calvo E."/>
            <person name="Oliveira L.F."/>
            <person name="Pinto M.C."/>
            <person name="Rosselino A.M."/>
            <person name="Ribeiro J.M."/>
        </authorList>
    </citation>
    <scope>NUCLEOTIDE SEQUENCE</scope>
</reference>
<accession>A0A1L8DWG7</accession>
<dbReference type="InterPro" id="IPR036388">
    <property type="entry name" value="WH-like_DNA-bd_sf"/>
</dbReference>
<dbReference type="GO" id="GO:0042800">
    <property type="term" value="F:histone H3K4 methyltransferase activity"/>
    <property type="evidence" value="ECO:0007669"/>
    <property type="project" value="TreeGrafter"/>
</dbReference>
<dbReference type="GO" id="GO:0032259">
    <property type="term" value="P:methylation"/>
    <property type="evidence" value="ECO:0007669"/>
    <property type="project" value="UniProtKB-KW"/>
</dbReference>
<dbReference type="GO" id="GO:0000014">
    <property type="term" value="F:single-stranded DNA endodeoxyribonuclease activity"/>
    <property type="evidence" value="ECO:0007669"/>
    <property type="project" value="TreeGrafter"/>
</dbReference>
<evidence type="ECO:0000256" key="1">
    <source>
        <dbReference type="ARBA" id="ARBA00004123"/>
    </source>
</evidence>
<dbReference type="AlphaFoldDB" id="A0A1L8DWG7"/>
<dbReference type="Pfam" id="PF17906">
    <property type="entry name" value="HTH_48"/>
    <property type="match status" value="1"/>
</dbReference>
<dbReference type="PANTHER" id="PTHR46060">
    <property type="entry name" value="MARINER MOS1 TRANSPOSASE-LIKE PROTEIN"/>
    <property type="match status" value="1"/>
</dbReference>
<evidence type="ECO:0000259" key="2">
    <source>
        <dbReference type="Pfam" id="PF17906"/>
    </source>
</evidence>
<dbReference type="GO" id="GO:0046975">
    <property type="term" value="F:histone H3K36 methyltransferase activity"/>
    <property type="evidence" value="ECO:0007669"/>
    <property type="project" value="TreeGrafter"/>
</dbReference>
<proteinExistence type="predicted"/>
<dbReference type="InterPro" id="IPR041426">
    <property type="entry name" value="Mos1_HTH"/>
</dbReference>
<dbReference type="GO" id="GO:0035861">
    <property type="term" value="C:site of double-strand break"/>
    <property type="evidence" value="ECO:0007669"/>
    <property type="project" value="TreeGrafter"/>
</dbReference>
<organism evidence="3">
    <name type="scientific">Nyssomyia neivai</name>
    <dbReference type="NCBI Taxonomy" id="330878"/>
    <lineage>
        <taxon>Eukaryota</taxon>
        <taxon>Metazoa</taxon>
        <taxon>Ecdysozoa</taxon>
        <taxon>Arthropoda</taxon>
        <taxon>Hexapoda</taxon>
        <taxon>Insecta</taxon>
        <taxon>Pterygota</taxon>
        <taxon>Neoptera</taxon>
        <taxon>Endopterygota</taxon>
        <taxon>Diptera</taxon>
        <taxon>Nematocera</taxon>
        <taxon>Psychodoidea</taxon>
        <taxon>Psychodidae</taxon>
        <taxon>Nyssomyia</taxon>
    </lineage>
</organism>
<keyword evidence="3" id="KW-0808">Transferase</keyword>
<dbReference type="GO" id="GO:0003690">
    <property type="term" value="F:double-stranded DNA binding"/>
    <property type="evidence" value="ECO:0007669"/>
    <property type="project" value="TreeGrafter"/>
</dbReference>
<keyword evidence="3" id="KW-0489">Methyltransferase</keyword>
<evidence type="ECO:0000313" key="3">
    <source>
        <dbReference type="EMBL" id="JAV10787.1"/>
    </source>
</evidence>
<dbReference type="SUPFAM" id="SSF46689">
    <property type="entry name" value="Homeodomain-like"/>
    <property type="match status" value="1"/>
</dbReference>
<dbReference type="GO" id="GO:0000729">
    <property type="term" value="P:DNA double-strand break processing"/>
    <property type="evidence" value="ECO:0007669"/>
    <property type="project" value="TreeGrafter"/>
</dbReference>
<dbReference type="GO" id="GO:0015074">
    <property type="term" value="P:DNA integration"/>
    <property type="evidence" value="ECO:0007669"/>
    <property type="project" value="TreeGrafter"/>
</dbReference>
<name>A0A1L8DWG7_9DIPT</name>
<dbReference type="InterPro" id="IPR009057">
    <property type="entry name" value="Homeodomain-like_sf"/>
</dbReference>
<comment type="subcellular location">
    <subcellularLocation>
        <location evidence="1">Nucleus</location>
    </subcellularLocation>
</comment>
<protein>
    <submittedName>
        <fullName evidence="3">Putative histone-lysine n-methyltransferase setmar</fullName>
    </submittedName>
</protein>
<dbReference type="GO" id="GO:0044774">
    <property type="term" value="P:mitotic DNA integrity checkpoint signaling"/>
    <property type="evidence" value="ECO:0007669"/>
    <property type="project" value="TreeGrafter"/>
</dbReference>
<dbReference type="GO" id="GO:0000793">
    <property type="term" value="C:condensed chromosome"/>
    <property type="evidence" value="ECO:0007669"/>
    <property type="project" value="TreeGrafter"/>
</dbReference>